<keyword evidence="5" id="KW-1185">Reference proteome</keyword>
<dbReference type="Pfam" id="PF00704">
    <property type="entry name" value="Glyco_hydro_18"/>
    <property type="match status" value="1"/>
</dbReference>
<dbReference type="PROSITE" id="PS51910">
    <property type="entry name" value="GH18_2"/>
    <property type="match status" value="1"/>
</dbReference>
<proteinExistence type="predicted"/>
<reference evidence="4" key="1">
    <citation type="journal article" date="2020" name="Cell">
        <title>Large-Scale Comparative Analyses of Tick Genomes Elucidate Their Genetic Diversity and Vector Capacities.</title>
        <authorList>
            <consortium name="Tick Genome and Microbiome Consortium (TIGMIC)"/>
            <person name="Jia N."/>
            <person name="Wang J."/>
            <person name="Shi W."/>
            <person name="Du L."/>
            <person name="Sun Y."/>
            <person name="Zhan W."/>
            <person name="Jiang J.F."/>
            <person name="Wang Q."/>
            <person name="Zhang B."/>
            <person name="Ji P."/>
            <person name="Bell-Sakyi L."/>
            <person name="Cui X.M."/>
            <person name="Yuan T.T."/>
            <person name="Jiang B.G."/>
            <person name="Yang W.F."/>
            <person name="Lam T.T."/>
            <person name="Chang Q.C."/>
            <person name="Ding S.J."/>
            <person name="Wang X.J."/>
            <person name="Zhu J.G."/>
            <person name="Ruan X.D."/>
            <person name="Zhao L."/>
            <person name="Wei J.T."/>
            <person name="Ye R.Z."/>
            <person name="Que T.C."/>
            <person name="Du C.H."/>
            <person name="Zhou Y.H."/>
            <person name="Cheng J.X."/>
            <person name="Dai P.F."/>
            <person name="Guo W.B."/>
            <person name="Han X.H."/>
            <person name="Huang E.J."/>
            <person name="Li L.F."/>
            <person name="Wei W."/>
            <person name="Gao Y.C."/>
            <person name="Liu J.Z."/>
            <person name="Shao H.Z."/>
            <person name="Wang X."/>
            <person name="Wang C.C."/>
            <person name="Yang T.C."/>
            <person name="Huo Q.B."/>
            <person name="Li W."/>
            <person name="Chen H.Y."/>
            <person name="Chen S.E."/>
            <person name="Zhou L.G."/>
            <person name="Ni X.B."/>
            <person name="Tian J.H."/>
            <person name="Sheng Y."/>
            <person name="Liu T."/>
            <person name="Pan Y.S."/>
            <person name="Xia L.Y."/>
            <person name="Li J."/>
            <person name="Zhao F."/>
            <person name="Cao W.C."/>
        </authorList>
    </citation>
    <scope>NUCLEOTIDE SEQUENCE</scope>
    <source>
        <strain evidence="4">Rsan-2018</strain>
    </source>
</reference>
<evidence type="ECO:0000313" key="5">
    <source>
        <dbReference type="Proteomes" id="UP000821837"/>
    </source>
</evidence>
<name>A0A9D4PEM9_RHISA</name>
<dbReference type="GO" id="GO:0008061">
    <property type="term" value="F:chitin binding"/>
    <property type="evidence" value="ECO:0007669"/>
    <property type="project" value="InterPro"/>
</dbReference>
<dbReference type="Gene3D" id="3.10.50.10">
    <property type="match status" value="1"/>
</dbReference>
<reference evidence="4" key="2">
    <citation type="submission" date="2021-09" db="EMBL/GenBank/DDBJ databases">
        <authorList>
            <person name="Jia N."/>
            <person name="Wang J."/>
            <person name="Shi W."/>
            <person name="Du L."/>
            <person name="Sun Y."/>
            <person name="Zhan W."/>
            <person name="Jiang J."/>
            <person name="Wang Q."/>
            <person name="Zhang B."/>
            <person name="Ji P."/>
            <person name="Sakyi L.B."/>
            <person name="Cui X."/>
            <person name="Yuan T."/>
            <person name="Jiang B."/>
            <person name="Yang W."/>
            <person name="Lam T.T.-Y."/>
            <person name="Chang Q."/>
            <person name="Ding S."/>
            <person name="Wang X."/>
            <person name="Zhu J."/>
            <person name="Ruan X."/>
            <person name="Zhao L."/>
            <person name="Wei J."/>
            <person name="Que T."/>
            <person name="Du C."/>
            <person name="Cheng J."/>
            <person name="Dai P."/>
            <person name="Han X."/>
            <person name="Huang E."/>
            <person name="Gao Y."/>
            <person name="Liu J."/>
            <person name="Shao H."/>
            <person name="Ye R."/>
            <person name="Li L."/>
            <person name="Wei W."/>
            <person name="Wang X."/>
            <person name="Wang C."/>
            <person name="Huo Q."/>
            <person name="Li W."/>
            <person name="Guo W."/>
            <person name="Chen H."/>
            <person name="Chen S."/>
            <person name="Zhou L."/>
            <person name="Zhou L."/>
            <person name="Ni X."/>
            <person name="Tian J."/>
            <person name="Zhou Y."/>
            <person name="Sheng Y."/>
            <person name="Liu T."/>
            <person name="Pan Y."/>
            <person name="Xia L."/>
            <person name="Li J."/>
            <person name="Zhao F."/>
            <person name="Cao W."/>
        </authorList>
    </citation>
    <scope>NUCLEOTIDE SEQUENCE</scope>
    <source>
        <strain evidence="4">Rsan-2018</strain>
        <tissue evidence="4">Larvae</tissue>
    </source>
</reference>
<dbReference type="InterPro" id="IPR011583">
    <property type="entry name" value="Chitinase_II/V-like_cat"/>
</dbReference>
<gene>
    <name evidence="4" type="ORF">HPB52_021842</name>
</gene>
<keyword evidence="2" id="KW-0812">Transmembrane</keyword>
<dbReference type="GO" id="GO:0006032">
    <property type="term" value="P:chitin catabolic process"/>
    <property type="evidence" value="ECO:0007669"/>
    <property type="project" value="TreeGrafter"/>
</dbReference>
<dbReference type="InterPro" id="IPR001223">
    <property type="entry name" value="Glyco_hydro18_cat"/>
</dbReference>
<keyword evidence="2" id="KW-0472">Membrane</keyword>
<accession>A0A9D4PEM9</accession>
<evidence type="ECO:0000259" key="3">
    <source>
        <dbReference type="PROSITE" id="PS51910"/>
    </source>
</evidence>
<dbReference type="Gene3D" id="3.20.20.80">
    <property type="entry name" value="Glycosidases"/>
    <property type="match status" value="1"/>
</dbReference>
<feature type="region of interest" description="Disordered" evidence="1">
    <location>
        <begin position="513"/>
        <end position="550"/>
    </location>
</feature>
<feature type="transmembrane region" description="Helical" evidence="2">
    <location>
        <begin position="94"/>
        <end position="120"/>
    </location>
</feature>
<dbReference type="InterPro" id="IPR050314">
    <property type="entry name" value="Glycosyl_Hydrlase_18"/>
</dbReference>
<feature type="region of interest" description="Disordered" evidence="1">
    <location>
        <begin position="130"/>
        <end position="156"/>
    </location>
</feature>
<dbReference type="PANTHER" id="PTHR11177">
    <property type="entry name" value="CHITINASE"/>
    <property type="match status" value="1"/>
</dbReference>
<dbReference type="GO" id="GO:0004568">
    <property type="term" value="F:chitinase activity"/>
    <property type="evidence" value="ECO:0007669"/>
    <property type="project" value="TreeGrafter"/>
</dbReference>
<keyword evidence="2" id="KW-1133">Transmembrane helix</keyword>
<dbReference type="InterPro" id="IPR017853">
    <property type="entry name" value="GH"/>
</dbReference>
<feature type="domain" description="GH18" evidence="3">
    <location>
        <begin position="160"/>
        <end position="505"/>
    </location>
</feature>
<evidence type="ECO:0000256" key="1">
    <source>
        <dbReference type="SAM" id="MobiDB-lite"/>
    </source>
</evidence>
<dbReference type="AlphaFoldDB" id="A0A9D4PEM9"/>
<organism evidence="4 5">
    <name type="scientific">Rhipicephalus sanguineus</name>
    <name type="common">Brown dog tick</name>
    <name type="synonym">Ixodes sanguineus</name>
    <dbReference type="NCBI Taxonomy" id="34632"/>
    <lineage>
        <taxon>Eukaryota</taxon>
        <taxon>Metazoa</taxon>
        <taxon>Ecdysozoa</taxon>
        <taxon>Arthropoda</taxon>
        <taxon>Chelicerata</taxon>
        <taxon>Arachnida</taxon>
        <taxon>Acari</taxon>
        <taxon>Parasitiformes</taxon>
        <taxon>Ixodida</taxon>
        <taxon>Ixodoidea</taxon>
        <taxon>Ixodidae</taxon>
        <taxon>Rhipicephalinae</taxon>
        <taxon>Rhipicephalus</taxon>
        <taxon>Rhipicephalus</taxon>
    </lineage>
</organism>
<protein>
    <recommendedName>
        <fullName evidence="3">GH18 domain-containing protein</fullName>
    </recommendedName>
</protein>
<dbReference type="Proteomes" id="UP000821837">
    <property type="component" value="Unassembled WGS sequence"/>
</dbReference>
<evidence type="ECO:0000313" key="4">
    <source>
        <dbReference type="EMBL" id="KAH7936396.1"/>
    </source>
</evidence>
<dbReference type="GO" id="GO:0005975">
    <property type="term" value="P:carbohydrate metabolic process"/>
    <property type="evidence" value="ECO:0007669"/>
    <property type="project" value="InterPro"/>
</dbReference>
<dbReference type="PANTHER" id="PTHR11177:SF360">
    <property type="entry name" value="CHITINASE 4-RELATED"/>
    <property type="match status" value="1"/>
</dbReference>
<dbReference type="InterPro" id="IPR029070">
    <property type="entry name" value="Chitinase_insertion_sf"/>
</dbReference>
<comment type="caution">
    <text evidence="4">The sequence shown here is derived from an EMBL/GenBank/DDBJ whole genome shotgun (WGS) entry which is preliminary data.</text>
</comment>
<dbReference type="GO" id="GO:0005576">
    <property type="term" value="C:extracellular region"/>
    <property type="evidence" value="ECO:0007669"/>
    <property type="project" value="TreeGrafter"/>
</dbReference>
<dbReference type="VEuPathDB" id="VectorBase:RSAN_030512"/>
<dbReference type="SUPFAM" id="SSF54556">
    <property type="entry name" value="Chitinase insertion domain"/>
    <property type="match status" value="1"/>
</dbReference>
<dbReference type="SMART" id="SM00636">
    <property type="entry name" value="Glyco_18"/>
    <property type="match status" value="1"/>
</dbReference>
<dbReference type="EMBL" id="JABSTV010001255">
    <property type="protein sequence ID" value="KAH7936396.1"/>
    <property type="molecule type" value="Genomic_DNA"/>
</dbReference>
<dbReference type="SUPFAM" id="SSF51445">
    <property type="entry name" value="(Trans)glycosidases"/>
    <property type="match status" value="1"/>
</dbReference>
<dbReference type="FunFam" id="3.10.50.10:FF:000008">
    <property type="entry name" value="Chitinase 11"/>
    <property type="match status" value="1"/>
</dbReference>
<evidence type="ECO:0000256" key="2">
    <source>
        <dbReference type="SAM" id="Phobius"/>
    </source>
</evidence>
<sequence>MAEPVVSVRPGRAACCTDVRKVRSPVIATRPPPSTRRCQRPRENDVSVAVEREAANEAGPEGVPETPVQVLPRVAEAGFADRVPPGDSSRAPGFTWVLSSLAGAFVTVSILIGVVGFFIVNIPPDEHRLETVGGAERGGTQPSESSWPVDSAANKDGGRTSVVCYWNSSSLLRSAPKDYDLGKLCAHCCTHLVYMTARLNADGQQLQFPEDDTGLKSVRDMDALKTSHPQLKLVLSIRMEGSGVNNLSVGADAPSRRAQLAERLVHWLSEFNFDGVEIDWDRLPVDLKPVYVDFVRAFRITMKKSRLLTLVSVHMKWGPSYDVEALHGLSDLLIVHAYSKEDTPKTAVPPIIFKEDLVEACEAFLGELRSRQRVALALPLFGYAYRLRNSARYELRSAVRGPAPPGPYTDERGLLAYFEICLEFSSDLWVSLYDKEADCKIAVNRDKGQWIGYDNKATILNKVLFAKRMRMGGIAVVTVDMDDYNGDCGQRNVLLGQLHNALNELDRPIRRLPANLSLPPQPTTTFRAGFPQGDHGGQPTSARPDGRRQA</sequence>